<dbReference type="InterPro" id="IPR037045">
    <property type="entry name" value="S8pro/Inhibitor_I9_sf"/>
</dbReference>
<dbReference type="RefSeq" id="WP_148899097.1">
    <property type="nucleotide sequence ID" value="NZ_VNHY01000002.1"/>
</dbReference>
<evidence type="ECO:0000256" key="4">
    <source>
        <dbReference type="ARBA" id="ARBA00022825"/>
    </source>
</evidence>
<dbReference type="InterPro" id="IPR000209">
    <property type="entry name" value="Peptidase_S8/S53_dom"/>
</dbReference>
<dbReference type="GO" id="GO:0005615">
    <property type="term" value="C:extracellular space"/>
    <property type="evidence" value="ECO:0007669"/>
    <property type="project" value="TreeGrafter"/>
</dbReference>
<protein>
    <submittedName>
        <fullName evidence="11">Peptidase inhibitor I9</fullName>
    </submittedName>
</protein>
<feature type="chain" id="PRO_5022872225" evidence="8">
    <location>
        <begin position="25"/>
        <end position="412"/>
    </location>
</feature>
<evidence type="ECO:0000256" key="5">
    <source>
        <dbReference type="PROSITE-ProRule" id="PRU01240"/>
    </source>
</evidence>
<dbReference type="SUPFAM" id="SSF52743">
    <property type="entry name" value="Subtilisin-like"/>
    <property type="match status" value="1"/>
</dbReference>
<evidence type="ECO:0000256" key="8">
    <source>
        <dbReference type="SAM" id="SignalP"/>
    </source>
</evidence>
<evidence type="ECO:0000313" key="12">
    <source>
        <dbReference type="Proteomes" id="UP000324595"/>
    </source>
</evidence>
<dbReference type="PANTHER" id="PTHR43806:SF11">
    <property type="entry name" value="CEREVISIN-RELATED"/>
    <property type="match status" value="1"/>
</dbReference>
<dbReference type="PROSITE" id="PS51892">
    <property type="entry name" value="SUBTILASE"/>
    <property type="match status" value="1"/>
</dbReference>
<feature type="active site" description="Charge relay system" evidence="5">
    <location>
        <position position="375"/>
    </location>
</feature>
<comment type="similarity">
    <text evidence="1 5 6">Belongs to the peptidase S8 family.</text>
</comment>
<dbReference type="PRINTS" id="PR00723">
    <property type="entry name" value="SUBTILISIN"/>
</dbReference>
<feature type="signal peptide" evidence="8">
    <location>
        <begin position="1"/>
        <end position="24"/>
    </location>
</feature>
<dbReference type="EMBL" id="VNHY01000002">
    <property type="protein sequence ID" value="TYP94070.1"/>
    <property type="molecule type" value="Genomic_DNA"/>
</dbReference>
<reference evidence="11 12" key="1">
    <citation type="submission" date="2019-07" db="EMBL/GenBank/DDBJ databases">
        <title>Genomic Encyclopedia of Archaeal and Bacterial Type Strains, Phase II (KMG-II): from individual species to whole genera.</title>
        <authorList>
            <person name="Goeker M."/>
        </authorList>
    </citation>
    <scope>NUCLEOTIDE SEQUENCE [LARGE SCALE GENOMIC DNA]</scope>
    <source>
        <strain evidence="11 12">DSM 21935</strain>
    </source>
</reference>
<organism evidence="11 12">
    <name type="scientific">Fodinibius salinus</name>
    <dbReference type="NCBI Taxonomy" id="860790"/>
    <lineage>
        <taxon>Bacteria</taxon>
        <taxon>Pseudomonadati</taxon>
        <taxon>Balneolota</taxon>
        <taxon>Balneolia</taxon>
        <taxon>Balneolales</taxon>
        <taxon>Balneolaceae</taxon>
        <taxon>Fodinibius</taxon>
    </lineage>
</organism>
<feature type="active site" description="Charge relay system" evidence="5">
    <location>
        <position position="217"/>
    </location>
</feature>
<dbReference type="GO" id="GO:0004252">
    <property type="term" value="F:serine-type endopeptidase activity"/>
    <property type="evidence" value="ECO:0007669"/>
    <property type="project" value="UniProtKB-UniRule"/>
</dbReference>
<evidence type="ECO:0000259" key="9">
    <source>
        <dbReference type="Pfam" id="PF00082"/>
    </source>
</evidence>
<dbReference type="Gene3D" id="3.40.50.200">
    <property type="entry name" value="Peptidase S8/S53 domain"/>
    <property type="match status" value="1"/>
</dbReference>
<dbReference type="Pfam" id="PF05922">
    <property type="entry name" value="Inhibitor_I9"/>
    <property type="match status" value="1"/>
</dbReference>
<keyword evidence="2 5" id="KW-0645">Protease</keyword>
<feature type="active site" description="Charge relay system" evidence="5">
    <location>
        <position position="184"/>
    </location>
</feature>
<evidence type="ECO:0000256" key="1">
    <source>
        <dbReference type="ARBA" id="ARBA00011073"/>
    </source>
</evidence>
<dbReference type="PROSITE" id="PS00136">
    <property type="entry name" value="SUBTILASE_ASP"/>
    <property type="match status" value="1"/>
</dbReference>
<proteinExistence type="inferred from homology"/>
<dbReference type="SUPFAM" id="SSF54897">
    <property type="entry name" value="Protease propeptides/inhibitors"/>
    <property type="match status" value="1"/>
</dbReference>
<accession>A0A5D3YKV5</accession>
<comment type="caution">
    <text evidence="11">The sequence shown here is derived from an EMBL/GenBank/DDBJ whole genome shotgun (WGS) entry which is preliminary data.</text>
</comment>
<evidence type="ECO:0000256" key="6">
    <source>
        <dbReference type="RuleBase" id="RU003355"/>
    </source>
</evidence>
<dbReference type="Pfam" id="PF00082">
    <property type="entry name" value="Peptidase_S8"/>
    <property type="match status" value="1"/>
</dbReference>
<feature type="region of interest" description="Disordered" evidence="7">
    <location>
        <begin position="388"/>
        <end position="412"/>
    </location>
</feature>
<dbReference type="InterPro" id="IPR050131">
    <property type="entry name" value="Peptidase_S8_subtilisin-like"/>
</dbReference>
<dbReference type="Gene3D" id="3.30.70.80">
    <property type="entry name" value="Peptidase S8 propeptide/proteinase inhibitor I9"/>
    <property type="match status" value="1"/>
</dbReference>
<evidence type="ECO:0000259" key="10">
    <source>
        <dbReference type="Pfam" id="PF05922"/>
    </source>
</evidence>
<dbReference type="AlphaFoldDB" id="A0A5D3YKV5"/>
<dbReference type="OrthoDB" id="9798386at2"/>
<dbReference type="InterPro" id="IPR036852">
    <property type="entry name" value="Peptidase_S8/S53_dom_sf"/>
</dbReference>
<feature type="domain" description="Inhibitor I9" evidence="10">
    <location>
        <begin position="55"/>
        <end position="132"/>
    </location>
</feature>
<sequence>MFSRTLNKVSAIFVVALLVITACDQPANVQQEQEKPSDAKLEKLMDRMGDPIDGQFIVVFDNSAAQSKAALQKRSQKINTMMGKYSISKDAVKSRYKNVLGGFTAKLSNEQLAELRNDKSVEYVEQDRIVMLSPPKTNDHAPWWCYYYGIGCHDDGGGSEQVTPYGIDRVGGATASSGTAWVIDTGIDLDHDDLNVDQSRSATFVSGTSSPNDGNGHGTHVAGTIAALDNDIDVVGVAAGASVVAVRVLDSNGSGSYSGVIDGIDYVAANASPGDVANMSLGGGTSTSVDNAVSNAAGNGIYFALAAGNDGADANNSSPARVNGANIYTISAIDSNDNFASFSNYGNPPVDYAAPGVDVESLWINNSTNTISGTSMASPHAAGVLLVTGGNPTSDGTANGDPDGTADPIIHQ</sequence>
<dbReference type="PROSITE" id="PS51257">
    <property type="entry name" value="PROKAR_LIPOPROTEIN"/>
    <property type="match status" value="1"/>
</dbReference>
<keyword evidence="12" id="KW-1185">Reference proteome</keyword>
<feature type="domain" description="Peptidase S8/S53" evidence="9">
    <location>
        <begin position="182"/>
        <end position="386"/>
    </location>
</feature>
<dbReference type="PROSITE" id="PS00137">
    <property type="entry name" value="SUBTILASE_HIS"/>
    <property type="match status" value="1"/>
</dbReference>
<evidence type="ECO:0000256" key="3">
    <source>
        <dbReference type="ARBA" id="ARBA00022801"/>
    </source>
</evidence>
<evidence type="ECO:0000313" key="11">
    <source>
        <dbReference type="EMBL" id="TYP94070.1"/>
    </source>
</evidence>
<dbReference type="Proteomes" id="UP000324595">
    <property type="component" value="Unassembled WGS sequence"/>
</dbReference>
<dbReference type="InterPro" id="IPR023827">
    <property type="entry name" value="Peptidase_S8_Asp-AS"/>
</dbReference>
<dbReference type="InterPro" id="IPR015500">
    <property type="entry name" value="Peptidase_S8_subtilisin-rel"/>
</dbReference>
<dbReference type="PROSITE" id="PS00138">
    <property type="entry name" value="SUBTILASE_SER"/>
    <property type="match status" value="1"/>
</dbReference>
<keyword evidence="4 5" id="KW-0720">Serine protease</keyword>
<dbReference type="InterPro" id="IPR010259">
    <property type="entry name" value="S8pro/Inhibitor_I9"/>
</dbReference>
<name>A0A5D3YKV5_9BACT</name>
<dbReference type="InterPro" id="IPR022398">
    <property type="entry name" value="Peptidase_S8_His-AS"/>
</dbReference>
<gene>
    <name evidence="11" type="ORF">LX73_1794</name>
</gene>
<keyword evidence="8" id="KW-0732">Signal</keyword>
<dbReference type="PANTHER" id="PTHR43806">
    <property type="entry name" value="PEPTIDASE S8"/>
    <property type="match status" value="1"/>
</dbReference>
<evidence type="ECO:0000256" key="2">
    <source>
        <dbReference type="ARBA" id="ARBA00022670"/>
    </source>
</evidence>
<evidence type="ECO:0000256" key="7">
    <source>
        <dbReference type="SAM" id="MobiDB-lite"/>
    </source>
</evidence>
<keyword evidence="3 5" id="KW-0378">Hydrolase</keyword>
<dbReference type="GO" id="GO:0006508">
    <property type="term" value="P:proteolysis"/>
    <property type="evidence" value="ECO:0007669"/>
    <property type="project" value="UniProtKB-KW"/>
</dbReference>
<dbReference type="InterPro" id="IPR023828">
    <property type="entry name" value="Peptidase_S8_Ser-AS"/>
</dbReference>